<dbReference type="EMBL" id="SGBD01000004">
    <property type="protein sequence ID" value="RZD14007.1"/>
    <property type="molecule type" value="Genomic_DNA"/>
</dbReference>
<protein>
    <submittedName>
        <fullName evidence="1">Uncharacterized protein</fullName>
    </submittedName>
</protein>
<accession>A0A519B9Q6</accession>
<dbReference type="Proteomes" id="UP000320813">
    <property type="component" value="Unassembled WGS sequence"/>
</dbReference>
<gene>
    <name evidence="1" type="ORF">EVJ47_07145</name>
</gene>
<evidence type="ECO:0000313" key="1">
    <source>
        <dbReference type="EMBL" id="RZD14007.1"/>
    </source>
</evidence>
<dbReference type="AlphaFoldDB" id="A0A519B9Q6"/>
<evidence type="ECO:0000313" key="2">
    <source>
        <dbReference type="Proteomes" id="UP000320813"/>
    </source>
</evidence>
<name>A0A519B9Q6_9DELT</name>
<proteinExistence type="predicted"/>
<sequence>MFDLKTSVNLANSRRRPELFDPSAIKKIFLISVLVGEGEDFSNFMDEVKNNSVHVFTSDFAKIVFKELDTIKDFADYLQEKENLINNKQYMIIQGGEEELLAYYLANERTFQGIEKSDFVHFTGGSWESFKSEERYKAKKEADKISYGWDSLIEKAHEGSEKYELVARELARPSRLQRRSLSKMFYDAQVFAHNKINDKINIIRRVVSPDNSDTTYCFVFIDNFESIGKEAIENLLFSTCHVARGIYKKPKVLGIATEGKFNRMVSYDFCYTYQADWNEQDQKIMEQLQQKYGILTNIKTGNLIECEYPI</sequence>
<reference evidence="1 2" key="1">
    <citation type="submission" date="2019-01" db="EMBL/GenBank/DDBJ databases">
        <title>Insights into ecological role of a new deltaproteobacterial order Candidatus Sinidesulfobacterales (Sva0485) by metagenomics and metatranscriptomics.</title>
        <authorList>
            <person name="Tan S."/>
            <person name="Liu J."/>
            <person name="Fang Y."/>
            <person name="Hedlund B.P."/>
            <person name="Lian Z.H."/>
            <person name="Huang L.Y."/>
            <person name="Li J.T."/>
            <person name="Huang L.N."/>
            <person name="Li W.J."/>
            <person name="Jiang H.C."/>
            <person name="Dong H.L."/>
            <person name="Shu W.S."/>
        </authorList>
    </citation>
    <scope>NUCLEOTIDE SEQUENCE [LARGE SCALE GENOMIC DNA]</scope>
    <source>
        <strain evidence="1">AP3</strain>
    </source>
</reference>
<comment type="caution">
    <text evidence="1">The sequence shown here is derived from an EMBL/GenBank/DDBJ whole genome shotgun (WGS) entry which is preliminary data.</text>
</comment>
<organism evidence="1 2">
    <name type="scientific">Candidatus Acidulodesulfobacterium ferriphilum</name>
    <dbReference type="NCBI Taxonomy" id="2597223"/>
    <lineage>
        <taxon>Bacteria</taxon>
        <taxon>Deltaproteobacteria</taxon>
        <taxon>Candidatus Acidulodesulfobacterales</taxon>
        <taxon>Candidatus Acidulodesulfobacterium</taxon>
    </lineage>
</organism>